<dbReference type="PANTHER" id="PTHR45125">
    <property type="entry name" value="F21J9.4-RELATED"/>
    <property type="match status" value="1"/>
</dbReference>
<evidence type="ECO:0000313" key="3">
    <source>
        <dbReference type="EMBL" id="KAG2558926.1"/>
    </source>
</evidence>
<dbReference type="EMBL" id="CM029052">
    <property type="protein sequence ID" value="KAG2558926.1"/>
    <property type="molecule type" value="Genomic_DNA"/>
</dbReference>
<keyword evidence="4" id="KW-1185">Reference proteome</keyword>
<name>A0A8T0PID2_PANVG</name>
<evidence type="ECO:0000256" key="1">
    <source>
        <dbReference type="SAM" id="MobiDB-lite"/>
    </source>
</evidence>
<feature type="region of interest" description="Disordered" evidence="1">
    <location>
        <begin position="1"/>
        <end position="28"/>
    </location>
</feature>
<dbReference type="Pfam" id="PF14303">
    <property type="entry name" value="NAM-associated"/>
    <property type="match status" value="1"/>
</dbReference>
<dbReference type="PANTHER" id="PTHR45125:SF3">
    <property type="entry name" value="NO-APICAL-MERISTEM-ASSOCIATED CARBOXY-TERMINAL DOMAIN PROTEIN"/>
    <property type="match status" value="1"/>
</dbReference>
<dbReference type="InterPro" id="IPR029466">
    <property type="entry name" value="NAM-associated_C"/>
</dbReference>
<dbReference type="AlphaFoldDB" id="A0A8T0PID2"/>
<evidence type="ECO:0000313" key="4">
    <source>
        <dbReference type="Proteomes" id="UP000823388"/>
    </source>
</evidence>
<feature type="region of interest" description="Disordered" evidence="1">
    <location>
        <begin position="244"/>
        <end position="289"/>
    </location>
</feature>
<feature type="domain" description="No apical meristem-associated C-terminal" evidence="2">
    <location>
        <begin position="206"/>
        <end position="386"/>
    </location>
</feature>
<comment type="caution">
    <text evidence="3">The sequence shown here is derived from an EMBL/GenBank/DDBJ whole genome shotgun (WGS) entry which is preliminary data.</text>
</comment>
<feature type="compositionally biased region" description="Low complexity" evidence="1">
    <location>
        <begin position="275"/>
        <end position="285"/>
    </location>
</feature>
<feature type="compositionally biased region" description="Basic and acidic residues" evidence="1">
    <location>
        <begin position="261"/>
        <end position="274"/>
    </location>
</feature>
<gene>
    <name evidence="3" type="ORF">PVAP13_8NG323256</name>
</gene>
<proteinExistence type="predicted"/>
<feature type="compositionally biased region" description="Polar residues" evidence="1">
    <location>
        <begin position="1"/>
        <end position="10"/>
    </location>
</feature>
<feature type="region of interest" description="Disordered" evidence="1">
    <location>
        <begin position="65"/>
        <end position="94"/>
    </location>
</feature>
<organism evidence="3 4">
    <name type="scientific">Panicum virgatum</name>
    <name type="common">Blackwell switchgrass</name>
    <dbReference type="NCBI Taxonomy" id="38727"/>
    <lineage>
        <taxon>Eukaryota</taxon>
        <taxon>Viridiplantae</taxon>
        <taxon>Streptophyta</taxon>
        <taxon>Embryophyta</taxon>
        <taxon>Tracheophyta</taxon>
        <taxon>Spermatophyta</taxon>
        <taxon>Magnoliopsida</taxon>
        <taxon>Liliopsida</taxon>
        <taxon>Poales</taxon>
        <taxon>Poaceae</taxon>
        <taxon>PACMAD clade</taxon>
        <taxon>Panicoideae</taxon>
        <taxon>Panicodae</taxon>
        <taxon>Paniceae</taxon>
        <taxon>Panicinae</taxon>
        <taxon>Panicum</taxon>
        <taxon>Panicum sect. Hiantes</taxon>
    </lineage>
</organism>
<reference evidence="3" key="1">
    <citation type="submission" date="2020-05" db="EMBL/GenBank/DDBJ databases">
        <title>WGS assembly of Panicum virgatum.</title>
        <authorList>
            <person name="Lovell J.T."/>
            <person name="Jenkins J."/>
            <person name="Shu S."/>
            <person name="Juenger T.E."/>
            <person name="Schmutz J."/>
        </authorList>
    </citation>
    <scope>NUCLEOTIDE SEQUENCE</scope>
    <source>
        <strain evidence="3">AP13</strain>
    </source>
</reference>
<evidence type="ECO:0000259" key="2">
    <source>
        <dbReference type="Pfam" id="PF14303"/>
    </source>
</evidence>
<sequence length="400" mass="44701">MEPNQSNDGSQGAYPGGNIGPYQAAWNPYQGPPSCFPQGVLQLAPNVSMMHPSSSDPQVFHSAENANASAQNDEEDAEELSISPAPTGKGKRPKVVSRIKLSNFHPEEDVNIVKSWLEISCDPIASTGQKKDGMWSRILQRYNLRRGSYPERSVRSLQSRWDIIKAEVGKFASFYADVVRENPSGMSDADKTTHAAAIFAGVLQHSFAYLHCWDIMKDNPKWQHPKAGAIGKSAGGDGFGLKTINLGDDKSSPTGSAEKSPLGRDLAKAAKKEANSSAGSASSSEHASRMQDLSLQKISILQEESVRKNEWFQQLAYIDEKRFEEMRSYNQSLLTIEQEKMRIMREQHDMDKERKEKKEDERILGIKLDDCTPGQRLYYEALQEEILEKIAARRRKRQGP</sequence>
<accession>A0A8T0PID2</accession>
<protein>
    <recommendedName>
        <fullName evidence="2">No apical meristem-associated C-terminal domain-containing protein</fullName>
    </recommendedName>
</protein>
<dbReference type="Proteomes" id="UP000823388">
    <property type="component" value="Chromosome 8N"/>
</dbReference>